<dbReference type="AlphaFoldDB" id="A0AAD7V4B1"/>
<feature type="compositionally biased region" description="Pro residues" evidence="8">
    <location>
        <begin position="1032"/>
        <end position="1045"/>
    </location>
</feature>
<feature type="compositionally biased region" description="Low complexity" evidence="8">
    <location>
        <begin position="12"/>
        <end position="22"/>
    </location>
</feature>
<feature type="compositionally biased region" description="Polar residues" evidence="8">
    <location>
        <begin position="1049"/>
        <end position="1059"/>
    </location>
</feature>
<dbReference type="PANTHER" id="PTHR31313:SF81">
    <property type="entry name" value="TY1 ENHANCER ACTIVATOR"/>
    <property type="match status" value="1"/>
</dbReference>
<keyword evidence="4" id="KW-0805">Transcription regulation</keyword>
<feature type="domain" description="Zn(2)-C6 fungal-type" evidence="9">
    <location>
        <begin position="62"/>
        <end position="91"/>
    </location>
</feature>
<dbReference type="SMART" id="SM00066">
    <property type="entry name" value="GAL4"/>
    <property type="match status" value="1"/>
</dbReference>
<dbReference type="GO" id="GO:0000981">
    <property type="term" value="F:DNA-binding transcription factor activity, RNA polymerase II-specific"/>
    <property type="evidence" value="ECO:0007669"/>
    <property type="project" value="InterPro"/>
</dbReference>
<feature type="compositionally biased region" description="Low complexity" evidence="8">
    <location>
        <begin position="234"/>
        <end position="251"/>
    </location>
</feature>
<feature type="region of interest" description="Disordered" evidence="8">
    <location>
        <begin position="137"/>
        <end position="168"/>
    </location>
</feature>
<keyword evidence="7" id="KW-0539">Nucleus</keyword>
<feature type="compositionally biased region" description="Pro residues" evidence="8">
    <location>
        <begin position="949"/>
        <end position="960"/>
    </location>
</feature>
<dbReference type="CDD" id="cd12148">
    <property type="entry name" value="fungal_TF_MHR"/>
    <property type="match status" value="1"/>
</dbReference>
<feature type="region of interest" description="Disordered" evidence="8">
    <location>
        <begin position="932"/>
        <end position="975"/>
    </location>
</feature>
<dbReference type="Gene3D" id="4.10.240.10">
    <property type="entry name" value="Zn(2)-C6 fungal-type DNA-binding domain"/>
    <property type="match status" value="1"/>
</dbReference>
<feature type="region of interest" description="Disordered" evidence="8">
    <location>
        <begin position="718"/>
        <end position="764"/>
    </location>
</feature>
<dbReference type="PANTHER" id="PTHR31313">
    <property type="entry name" value="TY1 ENHANCER ACTIVATOR"/>
    <property type="match status" value="1"/>
</dbReference>
<sequence>MDSLSEQHQHSSPESSTHTSSEPTKKNTRSRGTAASNNNNNNSNNNSAAGPQQNRRNKSMRACDECRKRKVKCDGVQPCAKCRKSEIECVFAKLPPKRGPPKQYIELLEARLQLIEKALRTIDGPARRILDEALSLKSTTTSSSAATTAAAGGGGSSSPSSSINEDGRNSPIIKEEEEDVKAASTFNHNGIGEADKFSINEIGQAMYVNDKLARIDRLQIGGRGGDVDGSNYTSNDTSLSGRRSSSSRQASPNKKTSQMDNAMDTDNESTTSTTTTPAGLPQDVPMSLIKTFFSQLHKYIPMLHNPLFHKQMGNKNDPPSPLLLYAMCAVASRWTSEHNHHPTPGVIAPGFIFYQRAFAKIDEYSDAPRLSTIQALLLLTKYQEYYRRLGFFHRPGIYLGMAIKMCNDLGMSKLEGSPRNGEDAQDHESKKRTFWMVFTYDLMMSIEQGREPCFNNIDCITEYPLATSEEGPLLEEVVTNNNLMIQLVRILSDIYALIRRVAARQSAQGDQRTQIQIIEEHGRLFLLHTHLENFVHELPAALGYSPTQGSPAYPADKQAISNVFAGFLHMTFHFSVILLHRHYVLHPLPDCEMELEPYQHELLCASSASNITTIVDTMLETHPVDVFSYPTRGVQQTIHFITMAATVHRELMSSSDKTMAETAKQQHAKTIQVLNRLATESPAMEFHAQIKEADMMQINSSSNTTNANMSIASMSPETTMMPSSAPQHMPGNDRALSDVSSTSSSPTLPSTMGMATRQPQPQPQQQTYMLPKNRRHTMAGMPSINTTSATSTNIGTPVMHMGNHVSSPWSHTQSSSQQLLGAGQMPYMMDHASLFNSSAAIADPARFASLMMQSGINMPIYNHHQQPLPHIQQQQHQQQQQQQQHAHPYQTPSFMNNNGNPHPYVPPRKSRLSHPMSYSQEDLRSMRRAHMNKPINTGNFPPAHARSSPLPPDFVYPGTPPSFSDIPTTPPSPGDGYSMMNKMYQHQHHHQQPRMTRQLRRQSSMTAMMPSYYAQRHQQQQQYLPPRNRHTQPPPHPPPPLPQQQPPTSIQTSPFSSMATVAMGQQQQQQQHHRRHTISIPGEPPLGTQQSSMQQQSQYQDQLPPATPYIPYNDNSQASDNTMMSVDGTTPDYASVSFSQSDMSTPMDTTGTMMMLDPPTSGAADAAMMSDLMIGSDQWPMMAAAAGGNLEDLQQRTEGHVM</sequence>
<feature type="compositionally biased region" description="Low complexity" evidence="8">
    <location>
        <begin position="868"/>
        <end position="890"/>
    </location>
</feature>
<name>A0AAD7V4B1_9FUNG</name>
<dbReference type="PROSITE" id="PS00463">
    <property type="entry name" value="ZN2_CY6_FUNGAL_1"/>
    <property type="match status" value="1"/>
</dbReference>
<evidence type="ECO:0000256" key="5">
    <source>
        <dbReference type="ARBA" id="ARBA00023125"/>
    </source>
</evidence>
<dbReference type="SMART" id="SM00906">
    <property type="entry name" value="Fungal_trans"/>
    <property type="match status" value="1"/>
</dbReference>
<dbReference type="InterPro" id="IPR036864">
    <property type="entry name" value="Zn2-C6_fun-type_DNA-bd_sf"/>
</dbReference>
<reference evidence="10 11" key="1">
    <citation type="submission" date="2023-03" db="EMBL/GenBank/DDBJ databases">
        <title>Genome sequence of Lichtheimia ornata CBS 291.66.</title>
        <authorList>
            <person name="Mohabir J.T."/>
            <person name="Shea T.P."/>
            <person name="Kurbessoian T."/>
            <person name="Berby B."/>
            <person name="Fontaine J."/>
            <person name="Livny J."/>
            <person name="Gnirke A."/>
            <person name="Stajich J.E."/>
            <person name="Cuomo C.A."/>
        </authorList>
    </citation>
    <scope>NUCLEOTIDE SEQUENCE [LARGE SCALE GENOMIC DNA]</scope>
    <source>
        <strain evidence="10">CBS 291.66</strain>
    </source>
</reference>
<dbReference type="PROSITE" id="PS50048">
    <property type="entry name" value="ZN2_CY6_FUNGAL_2"/>
    <property type="match status" value="1"/>
</dbReference>
<evidence type="ECO:0000313" key="10">
    <source>
        <dbReference type="EMBL" id="KAJ8659049.1"/>
    </source>
</evidence>
<feature type="region of interest" description="Disordered" evidence="8">
    <location>
        <begin position="221"/>
        <end position="282"/>
    </location>
</feature>
<dbReference type="InterPro" id="IPR001138">
    <property type="entry name" value="Zn2Cys6_DnaBD"/>
</dbReference>
<dbReference type="GeneID" id="83212500"/>
<evidence type="ECO:0000259" key="9">
    <source>
        <dbReference type="PROSITE" id="PS50048"/>
    </source>
</evidence>
<gene>
    <name evidence="10" type="ORF">O0I10_005087</name>
</gene>
<comment type="caution">
    <text evidence="10">The sequence shown here is derived from an EMBL/GenBank/DDBJ whole genome shotgun (WGS) entry which is preliminary data.</text>
</comment>
<dbReference type="InterPro" id="IPR051615">
    <property type="entry name" value="Transcr_Regulatory_Elem"/>
</dbReference>
<dbReference type="GO" id="GO:0005634">
    <property type="term" value="C:nucleus"/>
    <property type="evidence" value="ECO:0007669"/>
    <property type="project" value="UniProtKB-SubCell"/>
</dbReference>
<feature type="compositionally biased region" description="Polar residues" evidence="8">
    <location>
        <begin position="891"/>
        <end position="900"/>
    </location>
</feature>
<evidence type="ECO:0000256" key="2">
    <source>
        <dbReference type="ARBA" id="ARBA00022723"/>
    </source>
</evidence>
<keyword evidence="6" id="KW-0804">Transcription</keyword>
<accession>A0AAD7V4B1</accession>
<keyword evidence="5" id="KW-0238">DNA-binding</keyword>
<dbReference type="SUPFAM" id="SSF57701">
    <property type="entry name" value="Zn2/Cys6 DNA-binding domain"/>
    <property type="match status" value="1"/>
</dbReference>
<dbReference type="GO" id="GO:0008270">
    <property type="term" value="F:zinc ion binding"/>
    <property type="evidence" value="ECO:0007669"/>
    <property type="project" value="InterPro"/>
</dbReference>
<feature type="compositionally biased region" description="Low complexity" evidence="8">
    <location>
        <begin position="34"/>
        <end position="49"/>
    </location>
</feature>
<keyword evidence="2" id="KW-0479">Metal-binding</keyword>
<evidence type="ECO:0000256" key="8">
    <source>
        <dbReference type="SAM" id="MobiDB-lite"/>
    </source>
</evidence>
<dbReference type="CDD" id="cd00067">
    <property type="entry name" value="GAL4"/>
    <property type="match status" value="1"/>
</dbReference>
<dbReference type="Pfam" id="PF04082">
    <property type="entry name" value="Fungal_trans"/>
    <property type="match status" value="1"/>
</dbReference>
<organism evidence="10 11">
    <name type="scientific">Lichtheimia ornata</name>
    <dbReference type="NCBI Taxonomy" id="688661"/>
    <lineage>
        <taxon>Eukaryota</taxon>
        <taxon>Fungi</taxon>
        <taxon>Fungi incertae sedis</taxon>
        <taxon>Mucoromycota</taxon>
        <taxon>Mucoromycotina</taxon>
        <taxon>Mucoromycetes</taxon>
        <taxon>Mucorales</taxon>
        <taxon>Lichtheimiaceae</taxon>
        <taxon>Lichtheimia</taxon>
    </lineage>
</organism>
<dbReference type="InterPro" id="IPR007219">
    <property type="entry name" value="XnlR_reg_dom"/>
</dbReference>
<feature type="compositionally biased region" description="Polar residues" evidence="8">
    <location>
        <begin position="1113"/>
        <end position="1128"/>
    </location>
</feature>
<evidence type="ECO:0000256" key="1">
    <source>
        <dbReference type="ARBA" id="ARBA00004123"/>
    </source>
</evidence>
<feature type="region of interest" description="Disordered" evidence="8">
    <location>
        <begin position="1014"/>
        <end position="1128"/>
    </location>
</feature>
<evidence type="ECO:0000256" key="7">
    <source>
        <dbReference type="ARBA" id="ARBA00023242"/>
    </source>
</evidence>
<dbReference type="Proteomes" id="UP001234581">
    <property type="component" value="Unassembled WGS sequence"/>
</dbReference>
<keyword evidence="11" id="KW-1185">Reference proteome</keyword>
<proteinExistence type="predicted"/>
<dbReference type="GO" id="GO:0006351">
    <property type="term" value="P:DNA-templated transcription"/>
    <property type="evidence" value="ECO:0007669"/>
    <property type="project" value="InterPro"/>
</dbReference>
<dbReference type="RefSeq" id="XP_058343962.1">
    <property type="nucleotide sequence ID" value="XM_058485135.1"/>
</dbReference>
<feature type="compositionally biased region" description="Low complexity" evidence="8">
    <location>
        <begin position="740"/>
        <end position="751"/>
    </location>
</feature>
<evidence type="ECO:0000256" key="3">
    <source>
        <dbReference type="ARBA" id="ARBA00022833"/>
    </source>
</evidence>
<evidence type="ECO:0000256" key="4">
    <source>
        <dbReference type="ARBA" id="ARBA00023015"/>
    </source>
</evidence>
<dbReference type="Pfam" id="PF00172">
    <property type="entry name" value="Zn_clus"/>
    <property type="match status" value="1"/>
</dbReference>
<dbReference type="GO" id="GO:0003677">
    <property type="term" value="F:DNA binding"/>
    <property type="evidence" value="ECO:0007669"/>
    <property type="project" value="UniProtKB-KW"/>
</dbReference>
<evidence type="ECO:0000256" key="6">
    <source>
        <dbReference type="ARBA" id="ARBA00023163"/>
    </source>
</evidence>
<evidence type="ECO:0000313" key="11">
    <source>
        <dbReference type="Proteomes" id="UP001234581"/>
    </source>
</evidence>
<protein>
    <recommendedName>
        <fullName evidence="9">Zn(2)-C6 fungal-type domain-containing protein</fullName>
    </recommendedName>
</protein>
<feature type="compositionally biased region" description="Low complexity" evidence="8">
    <location>
        <begin position="1089"/>
        <end position="1102"/>
    </location>
</feature>
<dbReference type="EMBL" id="JARTCD010000020">
    <property type="protein sequence ID" value="KAJ8659049.1"/>
    <property type="molecule type" value="Genomic_DNA"/>
</dbReference>
<feature type="compositionally biased region" description="Low complexity" evidence="8">
    <location>
        <begin position="138"/>
        <end position="150"/>
    </location>
</feature>
<feature type="region of interest" description="Disordered" evidence="8">
    <location>
        <begin position="868"/>
        <end position="920"/>
    </location>
</feature>
<feature type="compositionally biased region" description="Basic and acidic residues" evidence="8">
    <location>
        <begin position="1"/>
        <end position="11"/>
    </location>
</feature>
<comment type="subcellular location">
    <subcellularLocation>
        <location evidence="1">Nucleus</location>
    </subcellularLocation>
</comment>
<feature type="region of interest" description="Disordered" evidence="8">
    <location>
        <begin position="1"/>
        <end position="62"/>
    </location>
</feature>
<keyword evidence="3" id="KW-0862">Zinc</keyword>